<dbReference type="GO" id="GO:0006310">
    <property type="term" value="P:DNA recombination"/>
    <property type="evidence" value="ECO:0007669"/>
    <property type="project" value="UniProtKB-UniRule"/>
</dbReference>
<keyword evidence="3 7" id="KW-0227">DNA damage</keyword>
<dbReference type="Gene3D" id="2.40.50.140">
    <property type="entry name" value="Nucleic acid-binding proteins"/>
    <property type="match status" value="1"/>
</dbReference>
<organism evidence="9 10">
    <name type="scientific">Candidatus Aphodoplasma excrementigallinarum</name>
    <dbReference type="NCBI Taxonomy" id="2840673"/>
    <lineage>
        <taxon>Bacteria</taxon>
        <taxon>Bacillati</taxon>
        <taxon>Bacillota</taxon>
        <taxon>Clostridia</taxon>
        <taxon>Eubacteriales</taxon>
        <taxon>Candidatus Aphodoplasma</taxon>
    </lineage>
</organism>
<sequence>MEKIVTNGLVTRQVNYGEADRILHIFTEELGIVSVLAKGARKYKSHQGGAAQLLYYGQFTLAPGKGMYRMQGASVLESFFALSQDIEKLALCTYLFDVTAALVQEQIPDRAALSLLLNTLYILANKDRPLALVKAVYELRLLSLEGFRANCGACSRCGEREGLFYFSNGAGGVVCQSCAAPGDTPLSAAALSALRYILDEPSERIFSFSLPEAELQALGAISEKFLLYQVERSFPSLNYYKQIKGQANA</sequence>
<dbReference type="InterPro" id="IPR012340">
    <property type="entry name" value="NA-bd_OB-fold"/>
</dbReference>
<evidence type="ECO:0000256" key="7">
    <source>
        <dbReference type="HAMAP-Rule" id="MF_00201"/>
    </source>
</evidence>
<evidence type="ECO:0000256" key="3">
    <source>
        <dbReference type="ARBA" id="ARBA00022763"/>
    </source>
</evidence>
<accession>A0A9D1NG49</accession>
<name>A0A9D1NG49_9FIRM</name>
<evidence type="ECO:0000313" key="9">
    <source>
        <dbReference type="EMBL" id="HIV02504.1"/>
    </source>
</evidence>
<dbReference type="Proteomes" id="UP000886743">
    <property type="component" value="Unassembled WGS sequence"/>
</dbReference>
<dbReference type="NCBIfam" id="TIGR00613">
    <property type="entry name" value="reco"/>
    <property type="match status" value="1"/>
</dbReference>
<comment type="function">
    <text evidence="7">Involved in DNA repair and RecF pathway recombination.</text>
</comment>
<feature type="domain" description="DNA replication/recombination mediator RecO N-terminal" evidence="8">
    <location>
        <begin position="1"/>
        <end position="79"/>
    </location>
</feature>
<dbReference type="InterPro" id="IPR042242">
    <property type="entry name" value="RecO_C"/>
</dbReference>
<keyword evidence="4 7" id="KW-0233">DNA recombination</keyword>
<dbReference type="Gene3D" id="6.20.220.20">
    <property type="entry name" value="Recombination protein O, zinc-binding domain"/>
    <property type="match status" value="1"/>
</dbReference>
<gene>
    <name evidence="7 9" type="primary">recO</name>
    <name evidence="9" type="ORF">IAC74_02925</name>
</gene>
<evidence type="ECO:0000256" key="6">
    <source>
        <dbReference type="ARBA" id="ARBA00033409"/>
    </source>
</evidence>
<dbReference type="PANTHER" id="PTHR33991">
    <property type="entry name" value="DNA REPAIR PROTEIN RECO"/>
    <property type="match status" value="1"/>
</dbReference>
<comment type="caution">
    <text evidence="9">The sequence shown here is derived from an EMBL/GenBank/DDBJ whole genome shotgun (WGS) entry which is preliminary data.</text>
</comment>
<evidence type="ECO:0000256" key="1">
    <source>
        <dbReference type="ARBA" id="ARBA00007452"/>
    </source>
</evidence>
<dbReference type="HAMAP" id="MF_00201">
    <property type="entry name" value="RecO"/>
    <property type="match status" value="1"/>
</dbReference>
<dbReference type="EMBL" id="DVOF01000085">
    <property type="protein sequence ID" value="HIV02504.1"/>
    <property type="molecule type" value="Genomic_DNA"/>
</dbReference>
<dbReference type="InterPro" id="IPR003717">
    <property type="entry name" value="RecO"/>
</dbReference>
<dbReference type="InterPro" id="IPR022572">
    <property type="entry name" value="DNA_rep/recomb_RecO_N"/>
</dbReference>
<dbReference type="InterPro" id="IPR037278">
    <property type="entry name" value="ARFGAP/RecO"/>
</dbReference>
<dbReference type="GO" id="GO:0043590">
    <property type="term" value="C:bacterial nucleoid"/>
    <property type="evidence" value="ECO:0007669"/>
    <property type="project" value="TreeGrafter"/>
</dbReference>
<dbReference type="AlphaFoldDB" id="A0A9D1NG49"/>
<evidence type="ECO:0000259" key="8">
    <source>
        <dbReference type="Pfam" id="PF11967"/>
    </source>
</evidence>
<keyword evidence="5 7" id="KW-0234">DNA repair</keyword>
<dbReference type="Gene3D" id="1.20.1440.120">
    <property type="entry name" value="Recombination protein O, C-terminal domain"/>
    <property type="match status" value="1"/>
</dbReference>
<reference evidence="9" key="2">
    <citation type="journal article" date="2021" name="PeerJ">
        <title>Extensive microbial diversity within the chicken gut microbiome revealed by metagenomics and culture.</title>
        <authorList>
            <person name="Gilroy R."/>
            <person name="Ravi A."/>
            <person name="Getino M."/>
            <person name="Pursley I."/>
            <person name="Horton D.L."/>
            <person name="Alikhan N.F."/>
            <person name="Baker D."/>
            <person name="Gharbi K."/>
            <person name="Hall N."/>
            <person name="Watson M."/>
            <person name="Adriaenssens E.M."/>
            <person name="Foster-Nyarko E."/>
            <person name="Jarju S."/>
            <person name="Secka A."/>
            <person name="Antonio M."/>
            <person name="Oren A."/>
            <person name="Chaudhuri R.R."/>
            <person name="La Ragione R."/>
            <person name="Hildebrand F."/>
            <person name="Pallen M.J."/>
        </authorList>
    </citation>
    <scope>NUCLEOTIDE SEQUENCE</scope>
    <source>
        <strain evidence="9">4920</strain>
    </source>
</reference>
<evidence type="ECO:0000256" key="4">
    <source>
        <dbReference type="ARBA" id="ARBA00023172"/>
    </source>
</evidence>
<dbReference type="SUPFAM" id="SSF57863">
    <property type="entry name" value="ArfGap/RecO-like zinc finger"/>
    <property type="match status" value="1"/>
</dbReference>
<dbReference type="Pfam" id="PF02565">
    <property type="entry name" value="RecO_C"/>
    <property type="match status" value="1"/>
</dbReference>
<comment type="similarity">
    <text evidence="1 7">Belongs to the RecO family.</text>
</comment>
<protein>
    <recommendedName>
        <fullName evidence="2 7">DNA repair protein RecO</fullName>
    </recommendedName>
    <alternativeName>
        <fullName evidence="6 7">Recombination protein O</fullName>
    </alternativeName>
</protein>
<dbReference type="SUPFAM" id="SSF50249">
    <property type="entry name" value="Nucleic acid-binding proteins"/>
    <property type="match status" value="1"/>
</dbReference>
<dbReference type="Pfam" id="PF11967">
    <property type="entry name" value="RecO_N"/>
    <property type="match status" value="1"/>
</dbReference>
<evidence type="ECO:0000313" key="10">
    <source>
        <dbReference type="Proteomes" id="UP000886743"/>
    </source>
</evidence>
<reference evidence="9" key="1">
    <citation type="submission" date="2020-10" db="EMBL/GenBank/DDBJ databases">
        <authorList>
            <person name="Gilroy R."/>
        </authorList>
    </citation>
    <scope>NUCLEOTIDE SEQUENCE</scope>
    <source>
        <strain evidence="9">4920</strain>
    </source>
</reference>
<dbReference type="GO" id="GO:0006302">
    <property type="term" value="P:double-strand break repair"/>
    <property type="evidence" value="ECO:0007669"/>
    <property type="project" value="TreeGrafter"/>
</dbReference>
<dbReference type="PANTHER" id="PTHR33991:SF1">
    <property type="entry name" value="DNA REPAIR PROTEIN RECO"/>
    <property type="match status" value="1"/>
</dbReference>
<evidence type="ECO:0000256" key="5">
    <source>
        <dbReference type="ARBA" id="ARBA00023204"/>
    </source>
</evidence>
<evidence type="ECO:0000256" key="2">
    <source>
        <dbReference type="ARBA" id="ARBA00021310"/>
    </source>
</evidence>
<proteinExistence type="inferred from homology"/>